<organism evidence="2 3">
    <name type="scientific">Microbacterium binotii</name>
    <dbReference type="NCBI Taxonomy" id="462710"/>
    <lineage>
        <taxon>Bacteria</taxon>
        <taxon>Bacillati</taxon>
        <taxon>Actinomycetota</taxon>
        <taxon>Actinomycetes</taxon>
        <taxon>Micrococcales</taxon>
        <taxon>Microbacteriaceae</taxon>
        <taxon>Microbacterium</taxon>
    </lineage>
</organism>
<dbReference type="Gene3D" id="3.40.960.10">
    <property type="entry name" value="VSR Endonuclease"/>
    <property type="match status" value="1"/>
</dbReference>
<comment type="caution">
    <text evidence="2">The sequence shown here is derived from an EMBL/GenBank/DDBJ whole genome shotgun (WGS) entry which is preliminary data.</text>
</comment>
<protein>
    <recommendedName>
        <fullName evidence="1">DUF559 domain-containing protein</fullName>
    </recommendedName>
</protein>
<name>A0ABN3P5R0_9MICO</name>
<evidence type="ECO:0000313" key="3">
    <source>
        <dbReference type="Proteomes" id="UP001500274"/>
    </source>
</evidence>
<gene>
    <name evidence="2" type="ORF">GCM10009862_03960</name>
</gene>
<dbReference type="Pfam" id="PF04480">
    <property type="entry name" value="DUF559"/>
    <property type="match status" value="1"/>
</dbReference>
<evidence type="ECO:0000313" key="2">
    <source>
        <dbReference type="EMBL" id="GAA2568386.1"/>
    </source>
</evidence>
<dbReference type="EMBL" id="BAAARI010000002">
    <property type="protein sequence ID" value="GAA2568386.1"/>
    <property type="molecule type" value="Genomic_DNA"/>
</dbReference>
<evidence type="ECO:0000259" key="1">
    <source>
        <dbReference type="Pfam" id="PF04480"/>
    </source>
</evidence>
<dbReference type="Proteomes" id="UP001500274">
    <property type="component" value="Unassembled WGS sequence"/>
</dbReference>
<keyword evidence="3" id="KW-1185">Reference proteome</keyword>
<dbReference type="RefSeq" id="WP_344226375.1">
    <property type="nucleotide sequence ID" value="NZ_BAAARI010000002.1"/>
</dbReference>
<reference evidence="2 3" key="1">
    <citation type="journal article" date="2019" name="Int. J. Syst. Evol. Microbiol.">
        <title>The Global Catalogue of Microorganisms (GCM) 10K type strain sequencing project: providing services to taxonomists for standard genome sequencing and annotation.</title>
        <authorList>
            <consortium name="The Broad Institute Genomics Platform"/>
            <consortium name="The Broad Institute Genome Sequencing Center for Infectious Disease"/>
            <person name="Wu L."/>
            <person name="Ma J."/>
        </authorList>
    </citation>
    <scope>NUCLEOTIDE SEQUENCE [LARGE SCALE GENOMIC DNA]</scope>
    <source>
        <strain evidence="2 3">JCM 16365</strain>
    </source>
</reference>
<dbReference type="InterPro" id="IPR011335">
    <property type="entry name" value="Restrct_endonuc-II-like"/>
</dbReference>
<proteinExistence type="predicted"/>
<sequence>MSLTPWLAAQGGLAHRAVAAEAGFGVRAVRAEAAAGHIRIVRRSWIATPSAPPDLLAAAQAGARLACVSVARHRGWWLPPLLADRPHLHLRPHAASDGVPAGAVAHWSIPLAPPAAHSLLESTEDALRHIARCLSPEAARVVWESAVRTEGISLDTLRRVRWRSPEAVALALEVRGLSDSGLETQVIVRLSPWGIPMTQQAVVAGRRVDILIGERLVVQIDGYTHHRTSAQRGKDIAHDAELRLRGFTVLRFDYAQVVYDWPSVERTIARAIAAGLHLPR</sequence>
<accession>A0ABN3P5R0</accession>
<feature type="domain" description="DUF559" evidence="1">
    <location>
        <begin position="198"/>
        <end position="272"/>
    </location>
</feature>
<dbReference type="InterPro" id="IPR007569">
    <property type="entry name" value="DUF559"/>
</dbReference>
<dbReference type="SUPFAM" id="SSF52980">
    <property type="entry name" value="Restriction endonuclease-like"/>
    <property type="match status" value="1"/>
</dbReference>